<reference evidence="8 9" key="1">
    <citation type="submission" date="2020-08" db="EMBL/GenBank/DDBJ databases">
        <title>Plant Genome Project.</title>
        <authorList>
            <person name="Zhang R.-G."/>
        </authorList>
    </citation>
    <scope>NUCLEOTIDE SEQUENCE [LARGE SCALE GENOMIC DNA]</scope>
    <source>
        <tissue evidence="8">Rhizome</tissue>
    </source>
</reference>
<keyword evidence="6" id="KW-0472">Membrane</keyword>
<dbReference type="Pfam" id="PF00069">
    <property type="entry name" value="Pkinase"/>
    <property type="match status" value="1"/>
</dbReference>
<organism evidence="8 9">
    <name type="scientific">Zingiber officinale</name>
    <name type="common">Ginger</name>
    <name type="synonym">Amomum zingiber</name>
    <dbReference type="NCBI Taxonomy" id="94328"/>
    <lineage>
        <taxon>Eukaryota</taxon>
        <taxon>Viridiplantae</taxon>
        <taxon>Streptophyta</taxon>
        <taxon>Embryophyta</taxon>
        <taxon>Tracheophyta</taxon>
        <taxon>Spermatophyta</taxon>
        <taxon>Magnoliopsida</taxon>
        <taxon>Liliopsida</taxon>
        <taxon>Zingiberales</taxon>
        <taxon>Zingiberaceae</taxon>
        <taxon>Zingiber</taxon>
    </lineage>
</organism>
<sequence>MSDSVKLSTYQEERFILLNGAIFAVGSITKLNLRLLASYDLYTIKATTNDFSDENKLGEGGFGVVYKDELQDGQKIAAKKLLRYSSQGEFQNELSLIAKLEHINLVRVLGFYVEEDKLLIILAAFIFG</sequence>
<feature type="domain" description="Protein kinase" evidence="7">
    <location>
        <begin position="51"/>
        <end position="128"/>
    </location>
</feature>
<evidence type="ECO:0000256" key="4">
    <source>
        <dbReference type="ARBA" id="ARBA00022777"/>
    </source>
</evidence>
<keyword evidence="3" id="KW-0547">Nucleotide-binding</keyword>
<evidence type="ECO:0000259" key="7">
    <source>
        <dbReference type="PROSITE" id="PS50011"/>
    </source>
</evidence>
<dbReference type="SUPFAM" id="SSF56112">
    <property type="entry name" value="Protein kinase-like (PK-like)"/>
    <property type="match status" value="1"/>
</dbReference>
<evidence type="ECO:0000256" key="1">
    <source>
        <dbReference type="ARBA" id="ARBA00022527"/>
    </source>
</evidence>
<evidence type="ECO:0000256" key="2">
    <source>
        <dbReference type="ARBA" id="ARBA00022679"/>
    </source>
</evidence>
<proteinExistence type="predicted"/>
<dbReference type="GO" id="GO:0004674">
    <property type="term" value="F:protein serine/threonine kinase activity"/>
    <property type="evidence" value="ECO:0007669"/>
    <property type="project" value="UniProtKB-KW"/>
</dbReference>
<dbReference type="PROSITE" id="PS50011">
    <property type="entry name" value="PROTEIN_KINASE_DOM"/>
    <property type="match status" value="1"/>
</dbReference>
<dbReference type="EMBL" id="JACMSC010000003">
    <property type="protein sequence ID" value="KAG6528962.1"/>
    <property type="molecule type" value="Genomic_DNA"/>
</dbReference>
<keyword evidence="6" id="KW-1133">Transmembrane helix</keyword>
<dbReference type="InterPro" id="IPR000719">
    <property type="entry name" value="Prot_kinase_dom"/>
</dbReference>
<accession>A0A8J5LZ96</accession>
<gene>
    <name evidence="8" type="ORF">ZIOFF_011154</name>
</gene>
<dbReference type="PANTHER" id="PTHR27002:SF181">
    <property type="entry name" value="RECEPTOR-LIKE SERINE_THREONINE-PROTEIN KINASE"/>
    <property type="match status" value="1"/>
</dbReference>
<evidence type="ECO:0000256" key="6">
    <source>
        <dbReference type="SAM" id="Phobius"/>
    </source>
</evidence>
<feature type="transmembrane region" description="Helical" evidence="6">
    <location>
        <begin position="15"/>
        <end position="33"/>
    </location>
</feature>
<keyword evidence="1" id="KW-0723">Serine/threonine-protein kinase</keyword>
<protein>
    <recommendedName>
        <fullName evidence="7">Protein kinase domain-containing protein</fullName>
    </recommendedName>
</protein>
<dbReference type="AlphaFoldDB" id="A0A8J5LZ96"/>
<dbReference type="PANTHER" id="PTHR27002">
    <property type="entry name" value="RECEPTOR-LIKE SERINE/THREONINE-PROTEIN KINASE SD1-8"/>
    <property type="match status" value="1"/>
</dbReference>
<evidence type="ECO:0000256" key="5">
    <source>
        <dbReference type="ARBA" id="ARBA00022840"/>
    </source>
</evidence>
<keyword evidence="2" id="KW-0808">Transferase</keyword>
<evidence type="ECO:0000256" key="3">
    <source>
        <dbReference type="ARBA" id="ARBA00022741"/>
    </source>
</evidence>
<evidence type="ECO:0000313" key="9">
    <source>
        <dbReference type="Proteomes" id="UP000734854"/>
    </source>
</evidence>
<keyword evidence="9" id="KW-1185">Reference proteome</keyword>
<comment type="caution">
    <text evidence="8">The sequence shown here is derived from an EMBL/GenBank/DDBJ whole genome shotgun (WGS) entry which is preliminary data.</text>
</comment>
<dbReference type="Gene3D" id="3.30.200.20">
    <property type="entry name" value="Phosphorylase Kinase, domain 1"/>
    <property type="match status" value="1"/>
</dbReference>
<dbReference type="InterPro" id="IPR011009">
    <property type="entry name" value="Kinase-like_dom_sf"/>
</dbReference>
<keyword evidence="4" id="KW-0418">Kinase</keyword>
<dbReference type="GO" id="GO:0005524">
    <property type="term" value="F:ATP binding"/>
    <property type="evidence" value="ECO:0007669"/>
    <property type="project" value="UniProtKB-KW"/>
</dbReference>
<name>A0A8J5LZ96_ZINOF</name>
<keyword evidence="5" id="KW-0067">ATP-binding</keyword>
<evidence type="ECO:0000313" key="8">
    <source>
        <dbReference type="EMBL" id="KAG6528962.1"/>
    </source>
</evidence>
<dbReference type="Proteomes" id="UP000734854">
    <property type="component" value="Unassembled WGS sequence"/>
</dbReference>
<dbReference type="GO" id="GO:0005886">
    <property type="term" value="C:plasma membrane"/>
    <property type="evidence" value="ECO:0007669"/>
    <property type="project" value="TreeGrafter"/>
</dbReference>
<keyword evidence="6" id="KW-0812">Transmembrane</keyword>